<organism evidence="2 3">
    <name type="scientific">Hyaloperonospora arabidopsidis (strain Emoy2)</name>
    <name type="common">Downy mildew agent</name>
    <name type="synonym">Peronospora arabidopsidis</name>
    <dbReference type="NCBI Taxonomy" id="559515"/>
    <lineage>
        <taxon>Eukaryota</taxon>
        <taxon>Sar</taxon>
        <taxon>Stramenopiles</taxon>
        <taxon>Oomycota</taxon>
        <taxon>Peronosporomycetes</taxon>
        <taxon>Peronosporales</taxon>
        <taxon>Peronosporaceae</taxon>
        <taxon>Hyaloperonospora</taxon>
    </lineage>
</organism>
<dbReference type="Proteomes" id="UP000011713">
    <property type="component" value="Unassembled WGS sequence"/>
</dbReference>
<dbReference type="InParanoid" id="M4BC21"/>
<dbReference type="AlphaFoldDB" id="M4BC21"/>
<dbReference type="EMBL" id="JH598116">
    <property type="status" value="NOT_ANNOTATED_CDS"/>
    <property type="molecule type" value="Genomic_DNA"/>
</dbReference>
<accession>M4BC21</accession>
<proteinExistence type="predicted"/>
<evidence type="ECO:0000256" key="1">
    <source>
        <dbReference type="SAM" id="MobiDB-lite"/>
    </source>
</evidence>
<evidence type="ECO:0000313" key="2">
    <source>
        <dbReference type="EnsemblProtists" id="HpaP803836"/>
    </source>
</evidence>
<reference evidence="3" key="1">
    <citation type="journal article" date="2010" name="Science">
        <title>Signatures of adaptation to obligate biotrophy in the Hyaloperonospora arabidopsidis genome.</title>
        <authorList>
            <person name="Baxter L."/>
            <person name="Tripathy S."/>
            <person name="Ishaque N."/>
            <person name="Boot N."/>
            <person name="Cabral A."/>
            <person name="Kemen E."/>
            <person name="Thines M."/>
            <person name="Ah-Fong A."/>
            <person name="Anderson R."/>
            <person name="Badejoko W."/>
            <person name="Bittner-Eddy P."/>
            <person name="Boore J.L."/>
            <person name="Chibucos M.C."/>
            <person name="Coates M."/>
            <person name="Dehal P."/>
            <person name="Delehaunty K."/>
            <person name="Dong S."/>
            <person name="Downton P."/>
            <person name="Dumas B."/>
            <person name="Fabro G."/>
            <person name="Fronick C."/>
            <person name="Fuerstenberg S.I."/>
            <person name="Fulton L."/>
            <person name="Gaulin E."/>
            <person name="Govers F."/>
            <person name="Hughes L."/>
            <person name="Humphray S."/>
            <person name="Jiang R.H."/>
            <person name="Judelson H."/>
            <person name="Kamoun S."/>
            <person name="Kyung K."/>
            <person name="Meijer H."/>
            <person name="Minx P."/>
            <person name="Morris P."/>
            <person name="Nelson J."/>
            <person name="Phuntumart V."/>
            <person name="Qutob D."/>
            <person name="Rehmany A."/>
            <person name="Rougon-Cardoso A."/>
            <person name="Ryden P."/>
            <person name="Torto-Alalibo T."/>
            <person name="Studholme D."/>
            <person name="Wang Y."/>
            <person name="Win J."/>
            <person name="Wood J."/>
            <person name="Clifton S.W."/>
            <person name="Rogers J."/>
            <person name="Van den Ackerveken G."/>
            <person name="Jones J.D."/>
            <person name="McDowell J.M."/>
            <person name="Beynon J."/>
            <person name="Tyler B.M."/>
        </authorList>
    </citation>
    <scope>NUCLEOTIDE SEQUENCE [LARGE SCALE GENOMIC DNA]</scope>
    <source>
        <strain evidence="3">Emoy2</strain>
    </source>
</reference>
<dbReference type="VEuPathDB" id="FungiDB:HpaG803836"/>
<dbReference type="EnsemblProtists" id="HpaT803836">
    <property type="protein sequence ID" value="HpaP803836"/>
    <property type="gene ID" value="HpaG803836"/>
</dbReference>
<evidence type="ECO:0000313" key="3">
    <source>
        <dbReference type="Proteomes" id="UP000011713"/>
    </source>
</evidence>
<feature type="compositionally biased region" description="Basic and acidic residues" evidence="1">
    <location>
        <begin position="100"/>
        <end position="109"/>
    </location>
</feature>
<keyword evidence="3" id="KW-1185">Reference proteome</keyword>
<dbReference type="HOGENOM" id="CLU_1417626_0_0_1"/>
<feature type="region of interest" description="Disordered" evidence="1">
    <location>
        <begin position="63"/>
        <end position="109"/>
    </location>
</feature>
<name>M4BC21_HYAAE</name>
<reference evidence="2" key="2">
    <citation type="submission" date="2015-06" db="UniProtKB">
        <authorList>
            <consortium name="EnsemblProtists"/>
        </authorList>
    </citation>
    <scope>IDENTIFICATION</scope>
    <source>
        <strain evidence="2">Emoy2</strain>
    </source>
</reference>
<protein>
    <submittedName>
        <fullName evidence="2">Uncharacterized protein</fullName>
    </submittedName>
</protein>
<dbReference type="STRING" id="559515.M4BC21"/>
<sequence length="192" mass="23164">MSNPFHRLRKSQSLCSRDDVEIKERRISIFRRHGRCSTGDEVVEFMRPRDTVVTRVSECSESPIENRRRHRRNLVSDEPPQWNGAPMGPSPAPPQVAERPYPRKEQWVDRPSYPRKEQWVERPHPSREQQWRGRQLPREHPCVGRFYPREYQMVGGRIHPREYLPMGGPTYPREYQCTRGRFYPREQRRLVY</sequence>